<evidence type="ECO:0000256" key="4">
    <source>
        <dbReference type="ARBA" id="ARBA00023136"/>
    </source>
</evidence>
<dbReference type="SUPFAM" id="SSF81321">
    <property type="entry name" value="Family A G protein-coupled receptor-like"/>
    <property type="match status" value="1"/>
</dbReference>
<organism evidence="7 8">
    <name type="scientific">Patella caerulea</name>
    <name type="common">Rayed Mediterranean limpet</name>
    <dbReference type="NCBI Taxonomy" id="87958"/>
    <lineage>
        <taxon>Eukaryota</taxon>
        <taxon>Metazoa</taxon>
        <taxon>Spiralia</taxon>
        <taxon>Lophotrochozoa</taxon>
        <taxon>Mollusca</taxon>
        <taxon>Gastropoda</taxon>
        <taxon>Patellogastropoda</taxon>
        <taxon>Patelloidea</taxon>
        <taxon>Patellidae</taxon>
        <taxon>Patella</taxon>
    </lineage>
</organism>
<gene>
    <name evidence="7" type="ORF">SNE40_002486</name>
</gene>
<reference evidence="7 8" key="1">
    <citation type="submission" date="2024-01" db="EMBL/GenBank/DDBJ databases">
        <title>The genome of the rayed Mediterranean limpet Patella caerulea (Linnaeus, 1758).</title>
        <authorList>
            <person name="Anh-Thu Weber A."/>
            <person name="Halstead-Nussloch G."/>
        </authorList>
    </citation>
    <scope>NUCLEOTIDE SEQUENCE [LARGE SCALE GENOMIC DNA]</scope>
    <source>
        <strain evidence="7">AATW-2023a</strain>
        <tissue evidence="7">Whole specimen</tissue>
    </source>
</reference>
<evidence type="ECO:0000313" key="7">
    <source>
        <dbReference type="EMBL" id="KAK6190675.1"/>
    </source>
</evidence>
<keyword evidence="2 5" id="KW-0812">Transmembrane</keyword>
<feature type="transmembrane region" description="Helical" evidence="5">
    <location>
        <begin position="152"/>
        <end position="172"/>
    </location>
</feature>
<name>A0AAN8KFU6_PATCE</name>
<feature type="transmembrane region" description="Helical" evidence="5">
    <location>
        <begin position="255"/>
        <end position="280"/>
    </location>
</feature>
<comment type="caution">
    <text evidence="7">The sequence shown here is derived from an EMBL/GenBank/DDBJ whole genome shotgun (WGS) entry which is preliminary data.</text>
</comment>
<dbReference type="Proteomes" id="UP001347796">
    <property type="component" value="Unassembled WGS sequence"/>
</dbReference>
<evidence type="ECO:0000313" key="8">
    <source>
        <dbReference type="Proteomes" id="UP001347796"/>
    </source>
</evidence>
<dbReference type="PANTHER" id="PTHR46641:SF2">
    <property type="entry name" value="FMRFAMIDE RECEPTOR"/>
    <property type="match status" value="1"/>
</dbReference>
<dbReference type="PRINTS" id="PR00237">
    <property type="entry name" value="GPCRRHODOPSN"/>
</dbReference>
<dbReference type="GO" id="GO:0016020">
    <property type="term" value="C:membrane"/>
    <property type="evidence" value="ECO:0007669"/>
    <property type="project" value="UniProtKB-SubCell"/>
</dbReference>
<protein>
    <recommendedName>
        <fullName evidence="6">G-protein coupled receptors family 1 profile domain-containing protein</fullName>
    </recommendedName>
</protein>
<dbReference type="CDD" id="cd14978">
    <property type="entry name" value="7tmA_FMRFamide_R-like"/>
    <property type="match status" value="1"/>
</dbReference>
<accession>A0AAN8KFU6</accession>
<keyword evidence="4 5" id="KW-0472">Membrane</keyword>
<evidence type="ECO:0000256" key="3">
    <source>
        <dbReference type="ARBA" id="ARBA00022989"/>
    </source>
</evidence>
<evidence type="ECO:0000256" key="2">
    <source>
        <dbReference type="ARBA" id="ARBA00022692"/>
    </source>
</evidence>
<feature type="transmembrane region" description="Helical" evidence="5">
    <location>
        <begin position="104"/>
        <end position="131"/>
    </location>
</feature>
<feature type="transmembrane region" description="Helical" evidence="5">
    <location>
        <begin position="206"/>
        <end position="234"/>
    </location>
</feature>
<keyword evidence="3 5" id="KW-1133">Transmembrane helix</keyword>
<feature type="transmembrane region" description="Helical" evidence="5">
    <location>
        <begin position="296"/>
        <end position="318"/>
    </location>
</feature>
<proteinExistence type="predicted"/>
<dbReference type="PANTHER" id="PTHR46641">
    <property type="entry name" value="FMRFAMIDE RECEPTOR-RELATED"/>
    <property type="match status" value="1"/>
</dbReference>
<evidence type="ECO:0000256" key="5">
    <source>
        <dbReference type="SAM" id="Phobius"/>
    </source>
</evidence>
<dbReference type="PROSITE" id="PS50262">
    <property type="entry name" value="G_PROTEIN_RECEP_F1_2"/>
    <property type="match status" value="1"/>
</dbReference>
<feature type="domain" description="G-protein coupled receptors family 1 profile" evidence="6">
    <location>
        <begin position="46"/>
        <end position="315"/>
    </location>
</feature>
<evidence type="ECO:0000256" key="1">
    <source>
        <dbReference type="ARBA" id="ARBA00004370"/>
    </source>
</evidence>
<comment type="subcellular location">
    <subcellularLocation>
        <location evidence="1">Membrane</location>
    </subcellularLocation>
</comment>
<dbReference type="GO" id="GO:0004930">
    <property type="term" value="F:G protein-coupled receptor activity"/>
    <property type="evidence" value="ECO:0007669"/>
    <property type="project" value="InterPro"/>
</dbReference>
<dbReference type="AlphaFoldDB" id="A0AAN8KFU6"/>
<evidence type="ECO:0000259" key="6">
    <source>
        <dbReference type="PROSITE" id="PS50262"/>
    </source>
</evidence>
<dbReference type="Gene3D" id="1.20.1070.10">
    <property type="entry name" value="Rhodopsin 7-helix transmembrane proteins"/>
    <property type="match status" value="1"/>
</dbReference>
<sequence length="354" mass="40105">MNDSDFTNYTDLFTNTTETNMPGYWAARVGFNAIGGTAIAIFGLIGNVISIIVLMNYKQESSTPLLLTFLAVFDFIFLFFELFLEQLTMLSKFGLITAAYRPFITPIYVLFIAVPRIAFTGTMTMTILITIERFVVVVHPLRAARLCCKPMARKAIVCVFIWAVVFNIPRYLAYTTYEKSDPKTNTTRTKFIRTEFGESNLYNDIFIIWITFTLEFLIPFIIILALNAQLLLAIRRSREFAPKSMKKRNESGGRLNAMVLAVTTMFFLCGMMSASALILVRGVNKYEDCSVACNNYIAVADTMLIINSSVNIILYCAVGKKFRTIFMKVFCCRRKRISYPLSVKSNTKTTSFSG</sequence>
<dbReference type="InterPro" id="IPR000276">
    <property type="entry name" value="GPCR_Rhodpsn"/>
</dbReference>
<dbReference type="InterPro" id="IPR052954">
    <property type="entry name" value="GPCR-Ligand_Int"/>
</dbReference>
<feature type="transmembrane region" description="Helical" evidence="5">
    <location>
        <begin position="29"/>
        <end position="53"/>
    </location>
</feature>
<dbReference type="EMBL" id="JAZGQO010000002">
    <property type="protein sequence ID" value="KAK6190675.1"/>
    <property type="molecule type" value="Genomic_DNA"/>
</dbReference>
<dbReference type="Pfam" id="PF00001">
    <property type="entry name" value="7tm_1"/>
    <property type="match status" value="1"/>
</dbReference>
<keyword evidence="8" id="KW-1185">Reference proteome</keyword>
<dbReference type="InterPro" id="IPR017452">
    <property type="entry name" value="GPCR_Rhodpsn_7TM"/>
</dbReference>
<feature type="transmembrane region" description="Helical" evidence="5">
    <location>
        <begin position="65"/>
        <end position="84"/>
    </location>
</feature>